<gene>
    <name evidence="3" type="ORF">KC01_LOCUS29405</name>
</gene>
<keyword evidence="2" id="KW-0812">Transmembrane</keyword>
<dbReference type="AlphaFoldDB" id="A0AAV2LJX7"/>
<dbReference type="EMBL" id="OZ035825">
    <property type="protein sequence ID" value="CAL1601435.1"/>
    <property type="molecule type" value="Genomic_DNA"/>
</dbReference>
<organism evidence="3 4">
    <name type="scientific">Knipowitschia caucasica</name>
    <name type="common">Caucasian dwarf goby</name>
    <name type="synonym">Pomatoschistus caucasicus</name>
    <dbReference type="NCBI Taxonomy" id="637954"/>
    <lineage>
        <taxon>Eukaryota</taxon>
        <taxon>Metazoa</taxon>
        <taxon>Chordata</taxon>
        <taxon>Craniata</taxon>
        <taxon>Vertebrata</taxon>
        <taxon>Euteleostomi</taxon>
        <taxon>Actinopterygii</taxon>
        <taxon>Neopterygii</taxon>
        <taxon>Teleostei</taxon>
        <taxon>Neoteleostei</taxon>
        <taxon>Acanthomorphata</taxon>
        <taxon>Gobiaria</taxon>
        <taxon>Gobiiformes</taxon>
        <taxon>Gobioidei</taxon>
        <taxon>Gobiidae</taxon>
        <taxon>Gobiinae</taxon>
        <taxon>Knipowitschia</taxon>
    </lineage>
</organism>
<evidence type="ECO:0000256" key="2">
    <source>
        <dbReference type="SAM" id="Phobius"/>
    </source>
</evidence>
<protein>
    <submittedName>
        <fullName evidence="3">Uncharacterized protein</fullName>
    </submittedName>
</protein>
<name>A0AAV2LJX7_KNICA</name>
<evidence type="ECO:0000256" key="1">
    <source>
        <dbReference type="SAM" id="MobiDB-lite"/>
    </source>
</evidence>
<keyword evidence="2" id="KW-1133">Transmembrane helix</keyword>
<evidence type="ECO:0000313" key="4">
    <source>
        <dbReference type="Proteomes" id="UP001497482"/>
    </source>
</evidence>
<proteinExistence type="predicted"/>
<keyword evidence="4" id="KW-1185">Reference proteome</keyword>
<reference evidence="3 4" key="1">
    <citation type="submission" date="2024-04" db="EMBL/GenBank/DDBJ databases">
        <authorList>
            <person name="Waldvogel A.-M."/>
            <person name="Schoenle A."/>
        </authorList>
    </citation>
    <scope>NUCLEOTIDE SEQUENCE [LARGE SCALE GENOMIC DNA]</scope>
</reference>
<sequence>MPRKKKGGQSPARVPSGLQLEGGDHTGSRPPMANSFLPGSAAQENILKMLRMLFWSYLLQLLIHNLFPYLRLVLRGPLQHYLRNLHHKQISQHI</sequence>
<feature type="transmembrane region" description="Helical" evidence="2">
    <location>
        <begin position="54"/>
        <end position="74"/>
    </location>
</feature>
<dbReference type="Proteomes" id="UP001497482">
    <property type="component" value="Chromosome 3"/>
</dbReference>
<feature type="region of interest" description="Disordered" evidence="1">
    <location>
        <begin position="1"/>
        <end position="36"/>
    </location>
</feature>
<accession>A0AAV2LJX7</accession>
<evidence type="ECO:0000313" key="3">
    <source>
        <dbReference type="EMBL" id="CAL1601435.1"/>
    </source>
</evidence>
<keyword evidence="2" id="KW-0472">Membrane</keyword>